<accession>A0A9P5SHI6</accession>
<evidence type="ECO:0000256" key="1">
    <source>
        <dbReference type="SAM" id="MobiDB-lite"/>
    </source>
</evidence>
<dbReference type="AlphaFoldDB" id="A0A9P5SHI6"/>
<name>A0A9P5SHI6_9FUNG</name>
<feature type="compositionally biased region" description="Low complexity" evidence="1">
    <location>
        <begin position="46"/>
        <end position="62"/>
    </location>
</feature>
<dbReference type="EMBL" id="JAAAUY010000674">
    <property type="protein sequence ID" value="KAF9327341.1"/>
    <property type="molecule type" value="Genomic_DNA"/>
</dbReference>
<keyword evidence="3" id="KW-1185">Reference proteome</keyword>
<feature type="region of interest" description="Disordered" evidence="1">
    <location>
        <begin position="42"/>
        <end position="152"/>
    </location>
</feature>
<evidence type="ECO:0000313" key="2">
    <source>
        <dbReference type="EMBL" id="KAF9327341.1"/>
    </source>
</evidence>
<dbReference type="Proteomes" id="UP000696485">
    <property type="component" value="Unassembled WGS sequence"/>
</dbReference>
<organism evidence="2 3">
    <name type="scientific">Podila minutissima</name>
    <dbReference type="NCBI Taxonomy" id="64525"/>
    <lineage>
        <taxon>Eukaryota</taxon>
        <taxon>Fungi</taxon>
        <taxon>Fungi incertae sedis</taxon>
        <taxon>Mucoromycota</taxon>
        <taxon>Mortierellomycotina</taxon>
        <taxon>Mortierellomycetes</taxon>
        <taxon>Mortierellales</taxon>
        <taxon>Mortierellaceae</taxon>
        <taxon>Podila</taxon>
    </lineage>
</organism>
<comment type="caution">
    <text evidence="2">The sequence shown here is derived from an EMBL/GenBank/DDBJ whole genome shotgun (WGS) entry which is preliminary data.</text>
</comment>
<protein>
    <submittedName>
        <fullName evidence="2">Uncharacterized protein</fullName>
    </submittedName>
</protein>
<gene>
    <name evidence="2" type="ORF">BG006_009333</name>
</gene>
<evidence type="ECO:0000313" key="3">
    <source>
        <dbReference type="Proteomes" id="UP000696485"/>
    </source>
</evidence>
<sequence length="164" mass="17415">MSTSATAITANDIPSWPYSDFSDTIKSLGQKMKASASAAVTLPGLSNGSSASVVPSGSSRPSQARVSLGLDSALMPPPKYIPKRAAQRSVTSEDQFIDEDESMRHDDVGPHLHSGRVRNDSANMDIGNNFGVDDQGKRGSGPRSTTDDLDRMMGLESELCDLID</sequence>
<proteinExistence type="predicted"/>
<reference evidence="2" key="1">
    <citation type="journal article" date="2020" name="Fungal Divers.">
        <title>Resolving the Mortierellaceae phylogeny through synthesis of multi-gene phylogenetics and phylogenomics.</title>
        <authorList>
            <person name="Vandepol N."/>
            <person name="Liber J."/>
            <person name="Desiro A."/>
            <person name="Na H."/>
            <person name="Kennedy M."/>
            <person name="Barry K."/>
            <person name="Grigoriev I.V."/>
            <person name="Miller A.N."/>
            <person name="O'Donnell K."/>
            <person name="Stajich J.E."/>
            <person name="Bonito G."/>
        </authorList>
    </citation>
    <scope>NUCLEOTIDE SEQUENCE</scope>
    <source>
        <strain evidence="2">NVP1</strain>
    </source>
</reference>